<evidence type="ECO:0000313" key="2">
    <source>
        <dbReference type="EMBL" id="MBE4908488.1"/>
    </source>
</evidence>
<organism evidence="2 3">
    <name type="scientific">Litchfieldia luteola</name>
    <dbReference type="NCBI Taxonomy" id="682179"/>
    <lineage>
        <taxon>Bacteria</taxon>
        <taxon>Bacillati</taxon>
        <taxon>Bacillota</taxon>
        <taxon>Bacilli</taxon>
        <taxon>Bacillales</taxon>
        <taxon>Bacillaceae</taxon>
        <taxon>Litchfieldia</taxon>
    </lineage>
</organism>
<reference evidence="2 3" key="1">
    <citation type="submission" date="2020-10" db="EMBL/GenBank/DDBJ databases">
        <title>Bacillus sp. HD4P25, an endophyte from a halophyte.</title>
        <authorList>
            <person name="Sun J.-Q."/>
        </authorList>
    </citation>
    <scope>NUCLEOTIDE SEQUENCE [LARGE SCALE GENOMIC DNA]</scope>
    <source>
        <strain evidence="2 3">YIM 93174</strain>
    </source>
</reference>
<protein>
    <recommendedName>
        <fullName evidence="4">DUF4383 domain-containing protein</fullName>
    </recommendedName>
</protein>
<keyword evidence="1" id="KW-1133">Transmembrane helix</keyword>
<feature type="transmembrane region" description="Helical" evidence="1">
    <location>
        <begin position="108"/>
        <end position="125"/>
    </location>
</feature>
<accession>A0ABR9QJ11</accession>
<feature type="transmembrane region" description="Helical" evidence="1">
    <location>
        <begin position="79"/>
        <end position="96"/>
    </location>
</feature>
<name>A0ABR9QJ11_9BACI</name>
<dbReference type="EMBL" id="JADCLJ010000020">
    <property type="protein sequence ID" value="MBE4908488.1"/>
    <property type="molecule type" value="Genomic_DNA"/>
</dbReference>
<evidence type="ECO:0008006" key="4">
    <source>
        <dbReference type="Google" id="ProtNLM"/>
    </source>
</evidence>
<feature type="transmembrane region" description="Helical" evidence="1">
    <location>
        <begin position="48"/>
        <end position="72"/>
    </location>
</feature>
<keyword evidence="3" id="KW-1185">Reference proteome</keyword>
<keyword evidence="1" id="KW-0812">Transmembrane</keyword>
<evidence type="ECO:0000256" key="1">
    <source>
        <dbReference type="SAM" id="Phobius"/>
    </source>
</evidence>
<dbReference type="Proteomes" id="UP001516662">
    <property type="component" value="Unassembled WGS sequence"/>
</dbReference>
<proteinExistence type="predicted"/>
<comment type="caution">
    <text evidence="2">The sequence shown here is derived from an EMBL/GenBank/DDBJ whole genome shotgun (WGS) entry which is preliminary data.</text>
</comment>
<gene>
    <name evidence="2" type="ORF">IMZ08_10515</name>
</gene>
<evidence type="ECO:0000313" key="3">
    <source>
        <dbReference type="Proteomes" id="UP001516662"/>
    </source>
</evidence>
<sequence>MFKKNFMSYVKTGILAGVLILLIANVLFLIMGLLFGHDISFVGQNRDTLYIVFISFATSISLLIGAILFYFFQKYTKKPVLWFSIIVLLGFLYNTYTAEASLDAQYKVTAHILHLIVSGLAIYLVPKLSKEKSE</sequence>
<keyword evidence="1" id="KW-0472">Membrane</keyword>
<dbReference type="RefSeq" id="WP_193536238.1">
    <property type="nucleotide sequence ID" value="NZ_JADCLJ010000020.1"/>
</dbReference>
<feature type="transmembrane region" description="Helical" evidence="1">
    <location>
        <begin position="12"/>
        <end position="36"/>
    </location>
</feature>